<dbReference type="EMBL" id="SMAL01000001">
    <property type="protein sequence ID" value="TCT17067.1"/>
    <property type="molecule type" value="Genomic_DNA"/>
</dbReference>
<dbReference type="InterPro" id="IPR028348">
    <property type="entry name" value="FAD-binding_protein"/>
</dbReference>
<dbReference type="GO" id="GO:0071949">
    <property type="term" value="F:FAD binding"/>
    <property type="evidence" value="ECO:0007669"/>
    <property type="project" value="InterPro"/>
</dbReference>
<dbReference type="Gene3D" id="3.50.50.60">
    <property type="entry name" value="FAD/NAD(P)-binding domain"/>
    <property type="match status" value="2"/>
</dbReference>
<dbReference type="InterPro" id="IPR049516">
    <property type="entry name" value="FAD-depend_C"/>
</dbReference>
<protein>
    <submittedName>
        <fullName evidence="3">Uncharacterized protein</fullName>
    </submittedName>
</protein>
<dbReference type="Gene3D" id="3.30.70.2700">
    <property type="match status" value="1"/>
</dbReference>
<keyword evidence="4" id="KW-1185">Reference proteome</keyword>
<organism evidence="3 4">
    <name type="scientific">Natranaerovirga pectinivora</name>
    <dbReference type="NCBI Taxonomy" id="682400"/>
    <lineage>
        <taxon>Bacteria</taxon>
        <taxon>Bacillati</taxon>
        <taxon>Bacillota</taxon>
        <taxon>Clostridia</taxon>
        <taxon>Lachnospirales</taxon>
        <taxon>Natranaerovirgaceae</taxon>
        <taxon>Natranaerovirga</taxon>
    </lineage>
</organism>
<feature type="domain" description="FAD-dependent protein C-terminal" evidence="2">
    <location>
        <begin position="283"/>
        <end position="479"/>
    </location>
</feature>
<dbReference type="InterPro" id="IPR002938">
    <property type="entry name" value="FAD-bd"/>
</dbReference>
<gene>
    <name evidence="3" type="ORF">EDC18_101363</name>
</gene>
<dbReference type="SUPFAM" id="SSF51905">
    <property type="entry name" value="FAD/NAD(P)-binding domain"/>
    <property type="match status" value="1"/>
</dbReference>
<proteinExistence type="predicted"/>
<reference evidence="3 4" key="1">
    <citation type="submission" date="2019-03" db="EMBL/GenBank/DDBJ databases">
        <title>Genomic Encyclopedia of Type Strains, Phase IV (KMG-IV): sequencing the most valuable type-strain genomes for metagenomic binning, comparative biology and taxonomic classification.</title>
        <authorList>
            <person name="Goeker M."/>
        </authorList>
    </citation>
    <scope>NUCLEOTIDE SEQUENCE [LARGE SCALE GENOMIC DNA]</scope>
    <source>
        <strain evidence="3 4">DSM 24629</strain>
    </source>
</reference>
<accession>A0A4R3MP48</accession>
<dbReference type="InterPro" id="IPR036188">
    <property type="entry name" value="FAD/NAD-bd_sf"/>
</dbReference>
<dbReference type="AlphaFoldDB" id="A0A4R3MP48"/>
<dbReference type="OrthoDB" id="9762921at2"/>
<dbReference type="Pfam" id="PF01494">
    <property type="entry name" value="FAD_binding_3"/>
    <property type="match status" value="1"/>
</dbReference>
<evidence type="ECO:0000259" key="1">
    <source>
        <dbReference type="Pfam" id="PF01494"/>
    </source>
</evidence>
<sequence>MIRIQQLRFELNHNDNNIKNKILKELRITEDALKEYRIIKKSIDARKKNNIIIVYTIDIKVQDEKSVMKKINNNNIMLTTHQKYTFNVTGPEKIKHRPIIVGTGPAGLFAALLLAEKGFKPIIIERGQPVEERFKDVNRFWETGVLNPESNVQFGEGGAGTFSDGKLNTMVKEETGRNHKVLETFVEAGAPSEILYINKPHIGTDYLRTVVKNMREKLIDLGADIKFGTKLTDIIIENNTIIGIEVNNNEKIECQMLILAIGHSARDTFEMLYKHNIQMASKPFAIGVRIEHPQILISKNQYGDYYESPHLPVADYKLTHKCSNGRSIYSFCMCPGGFVVNASSEKGRIVTNGMSNYARDEVNANSAIIVTVKPEDFESEHPLAAIAFQRKWEEKAFQVGGSSYKVPIQLVDDFYKNKASNNLGDVMPSLKEQGVLANIQECLPHYVIEGLKEGIQAFDKKIKGFARQDAILSGVETRTSSPVRIHRDDNFESNIKGLYPCGEGAGYAGGITSAAMDGIKTAEAIFKRFKPE</sequence>
<name>A0A4R3MP48_9FIRM</name>
<evidence type="ECO:0000313" key="3">
    <source>
        <dbReference type="EMBL" id="TCT17067.1"/>
    </source>
</evidence>
<evidence type="ECO:0000259" key="2">
    <source>
        <dbReference type="Pfam" id="PF21688"/>
    </source>
</evidence>
<evidence type="ECO:0000313" key="4">
    <source>
        <dbReference type="Proteomes" id="UP000294902"/>
    </source>
</evidence>
<dbReference type="Proteomes" id="UP000294902">
    <property type="component" value="Unassembled WGS sequence"/>
</dbReference>
<comment type="caution">
    <text evidence="3">The sequence shown here is derived from an EMBL/GenBank/DDBJ whole genome shotgun (WGS) entry which is preliminary data.</text>
</comment>
<dbReference type="PANTHER" id="PTHR42842:SF3">
    <property type="entry name" value="FAD_NAD(P)-BINDING OXIDOREDUCTASE FAMILY PROTEIN"/>
    <property type="match status" value="1"/>
</dbReference>
<dbReference type="RefSeq" id="WP_132249992.1">
    <property type="nucleotide sequence ID" value="NZ_SMAL01000001.1"/>
</dbReference>
<dbReference type="PANTHER" id="PTHR42842">
    <property type="entry name" value="FAD/NAD(P)-BINDING OXIDOREDUCTASE"/>
    <property type="match status" value="1"/>
</dbReference>
<dbReference type="PIRSF" id="PIRSF038984">
    <property type="entry name" value="FAD_binding_protein"/>
    <property type="match status" value="1"/>
</dbReference>
<dbReference type="Pfam" id="PF21688">
    <property type="entry name" value="FAD-depend_C"/>
    <property type="match status" value="1"/>
</dbReference>
<feature type="domain" description="FAD-binding" evidence="1">
    <location>
        <begin position="99"/>
        <end position="128"/>
    </location>
</feature>